<sequence>MMKKLLPTLLGAVALTAVASLPSGATTTGTTEACELRSGAITSTGAVRVQNHVATTPPGLDVNRLESNKLFAGKNVRLASMNYDGDYEDGSGRFGYLVFGNDMMQIKYYADLDGNPNSSYIGKVGSGWAKYRIFESSDLWLGSYRRTTQYAIHNDGTLARWSVDNKQVWHKTGTAKGYASFKSLALISQTKTYDTFLANTTNGRLYTIHIPTTPALKPVLKIVRNSSWQTFESLQATRCGNTGVVLLAIDKNTKSGYLYAVGHANGPKTVIKNLGKVKSTFPDAVLFTWGLPTQFNPPPYGE</sequence>
<name>A0ABP4AZL9_9ACTN</name>
<comment type="caution">
    <text evidence="2">The sequence shown here is derived from an EMBL/GenBank/DDBJ whole genome shotgun (WGS) entry which is preliminary data.</text>
</comment>
<evidence type="ECO:0008006" key="4">
    <source>
        <dbReference type="Google" id="ProtNLM"/>
    </source>
</evidence>
<dbReference type="EMBL" id="BAAAHK010000007">
    <property type="protein sequence ID" value="GAA0942081.1"/>
    <property type="molecule type" value="Genomic_DNA"/>
</dbReference>
<reference evidence="3" key="1">
    <citation type="journal article" date="2019" name="Int. J. Syst. Evol. Microbiol.">
        <title>The Global Catalogue of Microorganisms (GCM) 10K type strain sequencing project: providing services to taxonomists for standard genome sequencing and annotation.</title>
        <authorList>
            <consortium name="The Broad Institute Genomics Platform"/>
            <consortium name="The Broad Institute Genome Sequencing Center for Infectious Disease"/>
            <person name="Wu L."/>
            <person name="Ma J."/>
        </authorList>
    </citation>
    <scope>NUCLEOTIDE SEQUENCE [LARGE SCALE GENOMIC DNA]</scope>
    <source>
        <strain evidence="3">JCM 10977</strain>
    </source>
</reference>
<proteinExistence type="predicted"/>
<organism evidence="2 3">
    <name type="scientific">Kribbella koreensis</name>
    <dbReference type="NCBI Taxonomy" id="57909"/>
    <lineage>
        <taxon>Bacteria</taxon>
        <taxon>Bacillati</taxon>
        <taxon>Actinomycetota</taxon>
        <taxon>Actinomycetes</taxon>
        <taxon>Propionibacteriales</taxon>
        <taxon>Kribbellaceae</taxon>
        <taxon>Kribbella</taxon>
    </lineage>
</organism>
<feature type="signal peptide" evidence="1">
    <location>
        <begin position="1"/>
        <end position="19"/>
    </location>
</feature>
<evidence type="ECO:0000313" key="3">
    <source>
        <dbReference type="Proteomes" id="UP001500542"/>
    </source>
</evidence>
<keyword evidence="1" id="KW-0732">Signal</keyword>
<feature type="chain" id="PRO_5047004319" description="Tachylectin" evidence="1">
    <location>
        <begin position="20"/>
        <end position="302"/>
    </location>
</feature>
<gene>
    <name evidence="2" type="ORF">GCM10009554_34280</name>
</gene>
<accession>A0ABP4AZL9</accession>
<protein>
    <recommendedName>
        <fullName evidence="4">Tachylectin</fullName>
    </recommendedName>
</protein>
<dbReference type="Proteomes" id="UP001500542">
    <property type="component" value="Unassembled WGS sequence"/>
</dbReference>
<evidence type="ECO:0000313" key="2">
    <source>
        <dbReference type="EMBL" id="GAA0942081.1"/>
    </source>
</evidence>
<keyword evidence="3" id="KW-1185">Reference proteome</keyword>
<evidence type="ECO:0000256" key="1">
    <source>
        <dbReference type="SAM" id="SignalP"/>
    </source>
</evidence>